<evidence type="ECO:0000256" key="2">
    <source>
        <dbReference type="SAM" id="SignalP"/>
    </source>
</evidence>
<dbReference type="KEGG" id="epa:114575130"/>
<keyword evidence="1" id="KW-0812">Transmembrane</keyword>
<dbReference type="EnsemblMetazoa" id="XM_028659342.1">
    <property type="protein sequence ID" value="XP_028515143.1"/>
    <property type="gene ID" value="LOC114575130"/>
</dbReference>
<reference evidence="3" key="1">
    <citation type="submission" date="2022-11" db="UniProtKB">
        <authorList>
            <consortium name="EnsemblMetazoa"/>
        </authorList>
    </citation>
    <scope>IDENTIFICATION</scope>
</reference>
<feature type="chain" id="PRO_5036803553" evidence="2">
    <location>
        <begin position="23"/>
        <end position="128"/>
    </location>
</feature>
<feature type="transmembrane region" description="Helical" evidence="1">
    <location>
        <begin position="97"/>
        <end position="122"/>
    </location>
</feature>
<sequence>MMFGVTIILLLFASNLPDFAQGVWRDLTAGNGIWKDTGNSWSFSMPLNDAKWHYGPARIWTTPVNSDYYEITSKILTSRSAKYDCGHCSVFALHYSFIWYSCVILGYLCNMQIWFVCVLNMATREKHS</sequence>
<accession>A0A913YJD9</accession>
<dbReference type="RefSeq" id="XP_028515143.1">
    <property type="nucleotide sequence ID" value="XM_028659342.1"/>
</dbReference>
<dbReference type="GeneID" id="114575130"/>
<name>A0A913YJD9_EXADI</name>
<evidence type="ECO:0000313" key="4">
    <source>
        <dbReference type="Proteomes" id="UP000887567"/>
    </source>
</evidence>
<proteinExistence type="predicted"/>
<keyword evidence="2" id="KW-0732">Signal</keyword>
<organism evidence="3 4">
    <name type="scientific">Exaiptasia diaphana</name>
    <name type="common">Tropical sea anemone</name>
    <name type="synonym">Aiptasia pulchella</name>
    <dbReference type="NCBI Taxonomy" id="2652724"/>
    <lineage>
        <taxon>Eukaryota</taxon>
        <taxon>Metazoa</taxon>
        <taxon>Cnidaria</taxon>
        <taxon>Anthozoa</taxon>
        <taxon>Hexacorallia</taxon>
        <taxon>Actiniaria</taxon>
        <taxon>Aiptasiidae</taxon>
        <taxon>Exaiptasia</taxon>
    </lineage>
</organism>
<keyword evidence="1" id="KW-1133">Transmembrane helix</keyword>
<dbReference type="Proteomes" id="UP000887567">
    <property type="component" value="Unplaced"/>
</dbReference>
<protein>
    <submittedName>
        <fullName evidence="3">Uncharacterized protein</fullName>
    </submittedName>
</protein>
<evidence type="ECO:0000313" key="3">
    <source>
        <dbReference type="EnsemblMetazoa" id="XP_028515143.1"/>
    </source>
</evidence>
<keyword evidence="4" id="KW-1185">Reference proteome</keyword>
<dbReference type="AlphaFoldDB" id="A0A913YJD9"/>
<feature type="signal peptide" evidence="2">
    <location>
        <begin position="1"/>
        <end position="22"/>
    </location>
</feature>
<evidence type="ECO:0000256" key="1">
    <source>
        <dbReference type="SAM" id="Phobius"/>
    </source>
</evidence>
<keyword evidence="1" id="KW-0472">Membrane</keyword>